<dbReference type="InterPro" id="IPR018117">
    <property type="entry name" value="C5_DNA_meth_AS"/>
</dbReference>
<dbReference type="PANTHER" id="PTHR46098">
    <property type="entry name" value="TRNA (CYTOSINE(38)-C(5))-METHYLTRANSFERASE"/>
    <property type="match status" value="1"/>
</dbReference>
<reference evidence="10 11" key="1">
    <citation type="submission" date="2016-08" db="EMBL/GenBank/DDBJ databases">
        <authorList>
            <person name="Seilhamer J.J."/>
        </authorList>
    </citation>
    <scope>NUCLEOTIDE SEQUENCE [LARGE SCALE GENOMIC DNA]</scope>
    <source>
        <strain evidence="10 11">DX4</strain>
    </source>
</reference>
<evidence type="ECO:0000256" key="6">
    <source>
        <dbReference type="PROSITE-ProRule" id="PRU01016"/>
    </source>
</evidence>
<keyword evidence="2 6" id="KW-0808">Transferase</keyword>
<keyword evidence="4" id="KW-0680">Restriction system</keyword>
<dbReference type="RefSeq" id="WP_069381688.1">
    <property type="nucleotide sequence ID" value="NZ_CP017141.1"/>
</dbReference>
<sequence length="412" mass="46287">MERQKKVRHGSLFSGIGGFDLAAEWMGWTNVFHCEFDLFCQNVLKYYYPKSRSYGDIKKTDFRAHRGGIDILSGGFPCQPYSIAGKRLGTADERHLWPDMLRAIREIRPMWVVGENVRGIISWNDGLVFEQVQADLEAEGYQVQAYVLPAAGINAPHRRERVWFIAYRDSDGCNRGNSPNEFLADERGQHAFSDPKQGPGHGPFTYTDCIRSKTRNSQATDDQRRKDTEPLPERNAIRHRDTPAGRTGATTDPAMLGCNDRRDNWQERSLQSDKGAAAQDQSERQIRKCRPGSAGAAAADTGGPGLEGQTGERVSPGRENRAERENKEPAGYGRIPGWRDFPQTEPTICRGNDGIPGKLDFDALFELYPSTIMPLTFPKWRTESIKALGNAIVPQLALQIFKAIEQTMRKLK</sequence>
<dbReference type="AlphaFoldDB" id="A0A1D7QMZ1"/>
<dbReference type="PANTHER" id="PTHR46098:SF1">
    <property type="entry name" value="TRNA (CYTOSINE(38)-C(5))-METHYLTRANSFERASE"/>
    <property type="match status" value="1"/>
</dbReference>
<protein>
    <recommendedName>
        <fullName evidence="8">Cytosine-specific methyltransferase</fullName>
        <ecNumber evidence="8">2.1.1.37</ecNumber>
    </recommendedName>
</protein>
<evidence type="ECO:0000313" key="11">
    <source>
        <dbReference type="Proteomes" id="UP000094313"/>
    </source>
</evidence>
<evidence type="ECO:0000256" key="4">
    <source>
        <dbReference type="ARBA" id="ARBA00022747"/>
    </source>
</evidence>
<dbReference type="KEGG" id="psty:BFS30_24410"/>
<dbReference type="PRINTS" id="PR00105">
    <property type="entry name" value="C5METTRFRASE"/>
</dbReference>
<dbReference type="Proteomes" id="UP000094313">
    <property type="component" value="Chromosome"/>
</dbReference>
<dbReference type="GO" id="GO:0003886">
    <property type="term" value="F:DNA (cytosine-5-)-methyltransferase activity"/>
    <property type="evidence" value="ECO:0007669"/>
    <property type="project" value="UniProtKB-EC"/>
</dbReference>
<evidence type="ECO:0000313" key="10">
    <source>
        <dbReference type="EMBL" id="AOM80026.1"/>
    </source>
</evidence>
<feature type="active site" evidence="6">
    <location>
        <position position="78"/>
    </location>
</feature>
<keyword evidence="1 6" id="KW-0489">Methyltransferase</keyword>
<evidence type="ECO:0000256" key="2">
    <source>
        <dbReference type="ARBA" id="ARBA00022679"/>
    </source>
</evidence>
<dbReference type="PROSITE" id="PS00094">
    <property type="entry name" value="C5_MTASE_1"/>
    <property type="match status" value="1"/>
</dbReference>
<feature type="compositionally biased region" description="Low complexity" evidence="9">
    <location>
        <begin position="292"/>
        <end position="301"/>
    </location>
</feature>
<gene>
    <name evidence="10" type="ORF">BFS30_24410</name>
</gene>
<dbReference type="InterPro" id="IPR031303">
    <property type="entry name" value="C5_meth_CS"/>
</dbReference>
<keyword evidence="11" id="KW-1185">Reference proteome</keyword>
<dbReference type="EMBL" id="CP017141">
    <property type="protein sequence ID" value="AOM80026.1"/>
    <property type="molecule type" value="Genomic_DNA"/>
</dbReference>
<comment type="catalytic activity">
    <reaction evidence="5 8">
        <text>a 2'-deoxycytidine in DNA + S-adenosyl-L-methionine = a 5-methyl-2'-deoxycytidine in DNA + S-adenosyl-L-homocysteine + H(+)</text>
        <dbReference type="Rhea" id="RHEA:13681"/>
        <dbReference type="Rhea" id="RHEA-COMP:11369"/>
        <dbReference type="Rhea" id="RHEA-COMP:11370"/>
        <dbReference type="ChEBI" id="CHEBI:15378"/>
        <dbReference type="ChEBI" id="CHEBI:57856"/>
        <dbReference type="ChEBI" id="CHEBI:59789"/>
        <dbReference type="ChEBI" id="CHEBI:85452"/>
        <dbReference type="ChEBI" id="CHEBI:85454"/>
        <dbReference type="EC" id="2.1.1.37"/>
    </reaction>
</comment>
<organism evidence="10 11">
    <name type="scientific">Pedobacter steynii</name>
    <dbReference type="NCBI Taxonomy" id="430522"/>
    <lineage>
        <taxon>Bacteria</taxon>
        <taxon>Pseudomonadati</taxon>
        <taxon>Bacteroidota</taxon>
        <taxon>Sphingobacteriia</taxon>
        <taxon>Sphingobacteriales</taxon>
        <taxon>Sphingobacteriaceae</taxon>
        <taxon>Pedobacter</taxon>
    </lineage>
</organism>
<evidence type="ECO:0000256" key="9">
    <source>
        <dbReference type="SAM" id="MobiDB-lite"/>
    </source>
</evidence>
<dbReference type="SUPFAM" id="SSF53335">
    <property type="entry name" value="S-adenosyl-L-methionine-dependent methyltransferases"/>
    <property type="match status" value="1"/>
</dbReference>
<dbReference type="PROSITE" id="PS00095">
    <property type="entry name" value="C5_MTASE_2"/>
    <property type="match status" value="1"/>
</dbReference>
<dbReference type="GO" id="GO:0009307">
    <property type="term" value="P:DNA restriction-modification system"/>
    <property type="evidence" value="ECO:0007669"/>
    <property type="project" value="UniProtKB-KW"/>
</dbReference>
<feature type="compositionally biased region" description="Basic and acidic residues" evidence="9">
    <location>
        <begin position="315"/>
        <end position="328"/>
    </location>
</feature>
<dbReference type="Pfam" id="PF00145">
    <property type="entry name" value="DNA_methylase"/>
    <property type="match status" value="1"/>
</dbReference>
<evidence type="ECO:0000256" key="8">
    <source>
        <dbReference type="RuleBase" id="RU000417"/>
    </source>
</evidence>
<dbReference type="PROSITE" id="PS51679">
    <property type="entry name" value="SAM_MT_C5"/>
    <property type="match status" value="1"/>
</dbReference>
<evidence type="ECO:0000256" key="7">
    <source>
        <dbReference type="RuleBase" id="RU000416"/>
    </source>
</evidence>
<accession>A0A1D7QMZ1</accession>
<proteinExistence type="inferred from homology"/>
<dbReference type="REBASE" id="159726">
    <property type="entry name" value="M.PstDX4ORF24410P"/>
</dbReference>
<evidence type="ECO:0000256" key="5">
    <source>
        <dbReference type="ARBA" id="ARBA00047422"/>
    </source>
</evidence>
<evidence type="ECO:0000256" key="3">
    <source>
        <dbReference type="ARBA" id="ARBA00022691"/>
    </source>
</evidence>
<comment type="similarity">
    <text evidence="6 7">Belongs to the class I-like SAM-binding methyltransferase superfamily. C5-methyltransferase family.</text>
</comment>
<feature type="compositionally biased region" description="Basic and acidic residues" evidence="9">
    <location>
        <begin position="221"/>
        <end position="243"/>
    </location>
</feature>
<evidence type="ECO:0000256" key="1">
    <source>
        <dbReference type="ARBA" id="ARBA00022603"/>
    </source>
</evidence>
<dbReference type="InterPro" id="IPR050750">
    <property type="entry name" value="C5-MTase"/>
</dbReference>
<dbReference type="InterPro" id="IPR001525">
    <property type="entry name" value="C5_MeTfrase"/>
</dbReference>
<dbReference type="EC" id="2.1.1.37" evidence="8"/>
<keyword evidence="3 6" id="KW-0949">S-adenosyl-L-methionine</keyword>
<dbReference type="Gene3D" id="3.40.50.150">
    <property type="entry name" value="Vaccinia Virus protein VP39"/>
    <property type="match status" value="1"/>
</dbReference>
<name>A0A1D7QMZ1_9SPHI</name>
<dbReference type="GO" id="GO:0032259">
    <property type="term" value="P:methylation"/>
    <property type="evidence" value="ECO:0007669"/>
    <property type="project" value="UniProtKB-KW"/>
</dbReference>
<feature type="region of interest" description="Disordered" evidence="9">
    <location>
        <begin position="190"/>
        <end position="340"/>
    </location>
</feature>
<dbReference type="NCBIfam" id="TIGR00675">
    <property type="entry name" value="dcm"/>
    <property type="match status" value="1"/>
</dbReference>
<dbReference type="InterPro" id="IPR029063">
    <property type="entry name" value="SAM-dependent_MTases_sf"/>
</dbReference>